<dbReference type="Proteomes" id="UP001600888">
    <property type="component" value="Unassembled WGS sequence"/>
</dbReference>
<feature type="domain" description="AMP-dependent synthetase/ligase" evidence="5">
    <location>
        <begin position="33"/>
        <end position="223"/>
    </location>
</feature>
<evidence type="ECO:0000259" key="7">
    <source>
        <dbReference type="Pfam" id="PF07993"/>
    </source>
</evidence>
<dbReference type="Pfam" id="PF23562">
    <property type="entry name" value="AMP-binding_C_3"/>
    <property type="match status" value="1"/>
</dbReference>
<evidence type="ECO:0000256" key="2">
    <source>
        <dbReference type="ARBA" id="ARBA00022553"/>
    </source>
</evidence>
<protein>
    <recommendedName>
        <fullName evidence="10">Carrier domain-containing protein</fullName>
    </recommendedName>
</protein>
<evidence type="ECO:0000256" key="4">
    <source>
        <dbReference type="SAM" id="Phobius"/>
    </source>
</evidence>
<keyword evidence="1" id="KW-0596">Phosphopantetheine</keyword>
<dbReference type="InterPro" id="IPR020845">
    <property type="entry name" value="AMP-binding_CS"/>
</dbReference>
<keyword evidence="2" id="KW-0597">Phosphoprotein</keyword>
<dbReference type="InterPro" id="IPR051414">
    <property type="entry name" value="Adenylate-forming_Reductase"/>
</dbReference>
<feature type="transmembrane region" description="Helical" evidence="4">
    <location>
        <begin position="94"/>
        <end position="112"/>
    </location>
</feature>
<dbReference type="EMBL" id="JBAWTH010000015">
    <property type="protein sequence ID" value="KAL2288752.1"/>
    <property type="molecule type" value="Genomic_DNA"/>
</dbReference>
<dbReference type="Gene3D" id="3.40.50.720">
    <property type="entry name" value="NAD(P)-binding Rossmann-like Domain"/>
    <property type="match status" value="1"/>
</dbReference>
<dbReference type="Pfam" id="PF07993">
    <property type="entry name" value="NAD_binding_4"/>
    <property type="match status" value="1"/>
</dbReference>
<evidence type="ECO:0000259" key="6">
    <source>
        <dbReference type="Pfam" id="PF00550"/>
    </source>
</evidence>
<feature type="domain" description="Thioester reductase (TE)" evidence="7">
    <location>
        <begin position="578"/>
        <end position="810"/>
    </location>
</feature>
<dbReference type="InterPro" id="IPR036291">
    <property type="entry name" value="NAD(P)-bd_dom_sf"/>
</dbReference>
<dbReference type="InterPro" id="IPR000873">
    <property type="entry name" value="AMP-dep_synth/lig_dom"/>
</dbReference>
<evidence type="ECO:0000259" key="5">
    <source>
        <dbReference type="Pfam" id="PF00501"/>
    </source>
</evidence>
<dbReference type="SUPFAM" id="SSF56801">
    <property type="entry name" value="Acetyl-CoA synthetase-like"/>
    <property type="match status" value="1"/>
</dbReference>
<dbReference type="InterPro" id="IPR036736">
    <property type="entry name" value="ACP-like_sf"/>
</dbReference>
<sequence length="931" mass="101622">MTSSTEFQAVPPFQEMLDGDGNTTPYPYGKTFEEARDDPIVVLHSSGSTGLPKPITITHGSIAAHDNDHNIPAPPGREKQDTTIFTLEGENRRLYLILPFFHLGGFVFFMGTHTPRFKIHGCSNVLLDHAILNNLTLVLGPPQRAPDAELLKEVAQKQHLRAIMVIPAILEQLLHDPKGIDLLKGLEFVGSGGAPLPGPIGDGIHGIVRLRIFIGSTETFPLPELAKSPEDWQYHEFTPALKHEMRPYDANTGTFELVIIADESNRDTAPVFHNLPGENPFFTKDLFTQHPTKPNLYKYYGRKDDILVLANGEKVNPIPLEQFVQADASLKGVLLTGNGRTQPVLIIEPKDTLDEPGRTQLLDKVWPRIEQANGHVAGPGRVSRGMVICATPERPFARTGKGTIIRNLTQYDYQEDIDRLYTGSAREQRLVTIGLKAKQKTVYENADIIAFIRQVLAVSFPPASEIAEDEDFFAHGLDSIQTLEITATLKHNLQNLTSSSVAWIVPRVIYQNSTLARLSKVLGVFLNDGIASGEDSLETRAKTLDDTVARYIKDLPAKSASQPAAGSQKESVQNIAIIGSTGYIGSHLVAALLKNSKVSQIYCLNRGGDKSAREKTLSNLDGSASVNPERLTFLQVDLGAPRLGLTEDQYQMVLNEADAVLYNAWRLDFGLALHSFDPFLRATRDLIDLSLSSSKRPRIVFVSSASSVAGLVGAGLAVPEAPVDDPLAAMNTGYGQSKLAAERILTAASRQCAVPVSVVRVGQVGGLSHGGGAWADQPWISAIIRSSKTLGSFPSPVVPIDWVPVDSVATILERIILQPGADTQMPQVYNVVSEAQPWTILLSALPETARQAMSRVVSLPDWVSELRELAESDGADVSDLPAVRLVDFYITLGSGIESAAYDTMNTEAIMGKELRPLEQEILVSWLEKWQI</sequence>
<dbReference type="InterPro" id="IPR042099">
    <property type="entry name" value="ANL_N_sf"/>
</dbReference>
<evidence type="ECO:0000256" key="1">
    <source>
        <dbReference type="ARBA" id="ARBA00022450"/>
    </source>
</evidence>
<evidence type="ECO:0000313" key="9">
    <source>
        <dbReference type="Proteomes" id="UP001600888"/>
    </source>
</evidence>
<keyword evidence="9" id="KW-1185">Reference proteome</keyword>
<dbReference type="SUPFAM" id="SSF51735">
    <property type="entry name" value="NAD(P)-binding Rossmann-fold domains"/>
    <property type="match status" value="1"/>
</dbReference>
<accession>A0ABR4F245</accession>
<keyword evidence="4" id="KW-1133">Transmembrane helix</keyword>
<reference evidence="8 9" key="1">
    <citation type="submission" date="2024-03" db="EMBL/GenBank/DDBJ databases">
        <title>A high-quality draft genome sequence of Diaporthe vaccinii, a causative agent of upright dieback and viscid rot disease in cranberry plants.</title>
        <authorList>
            <person name="Sarrasin M."/>
            <person name="Lang B.F."/>
            <person name="Burger G."/>
        </authorList>
    </citation>
    <scope>NUCLEOTIDE SEQUENCE [LARGE SCALE GENOMIC DNA]</scope>
    <source>
        <strain evidence="8 9">IS7</strain>
    </source>
</reference>
<dbReference type="Gene3D" id="3.40.50.12780">
    <property type="entry name" value="N-terminal domain of ligase-like"/>
    <property type="match status" value="1"/>
</dbReference>
<dbReference type="PANTHER" id="PTHR43439">
    <property type="entry name" value="PHENYLACETATE-COENZYME A LIGASE"/>
    <property type="match status" value="1"/>
</dbReference>
<dbReference type="Gene3D" id="1.10.1200.10">
    <property type="entry name" value="ACP-like"/>
    <property type="match status" value="1"/>
</dbReference>
<comment type="caution">
    <text evidence="8">The sequence shown here is derived from an EMBL/GenBank/DDBJ whole genome shotgun (WGS) entry which is preliminary data.</text>
</comment>
<evidence type="ECO:0008006" key="10">
    <source>
        <dbReference type="Google" id="ProtNLM"/>
    </source>
</evidence>
<organism evidence="8 9">
    <name type="scientific">Diaporthe vaccinii</name>
    <dbReference type="NCBI Taxonomy" id="105482"/>
    <lineage>
        <taxon>Eukaryota</taxon>
        <taxon>Fungi</taxon>
        <taxon>Dikarya</taxon>
        <taxon>Ascomycota</taxon>
        <taxon>Pezizomycotina</taxon>
        <taxon>Sordariomycetes</taxon>
        <taxon>Sordariomycetidae</taxon>
        <taxon>Diaporthales</taxon>
        <taxon>Diaporthaceae</taxon>
        <taxon>Diaporthe</taxon>
        <taxon>Diaporthe eres species complex</taxon>
    </lineage>
</organism>
<proteinExistence type="predicted"/>
<dbReference type="PANTHER" id="PTHR43439:SF2">
    <property type="entry name" value="ENZYME, PUTATIVE (JCVI)-RELATED"/>
    <property type="match status" value="1"/>
</dbReference>
<keyword evidence="4" id="KW-0472">Membrane</keyword>
<keyword evidence="4" id="KW-0812">Transmembrane</keyword>
<name>A0ABR4F245_9PEZI</name>
<dbReference type="InterPro" id="IPR009081">
    <property type="entry name" value="PP-bd_ACP"/>
</dbReference>
<evidence type="ECO:0000313" key="8">
    <source>
        <dbReference type="EMBL" id="KAL2288752.1"/>
    </source>
</evidence>
<dbReference type="PROSITE" id="PS00061">
    <property type="entry name" value="ADH_SHORT"/>
    <property type="match status" value="1"/>
</dbReference>
<dbReference type="InterPro" id="IPR020904">
    <property type="entry name" value="Sc_DH/Rdtase_CS"/>
</dbReference>
<feature type="domain" description="Carrier" evidence="6">
    <location>
        <begin position="448"/>
        <end position="494"/>
    </location>
</feature>
<dbReference type="Pfam" id="PF00550">
    <property type="entry name" value="PP-binding"/>
    <property type="match status" value="1"/>
</dbReference>
<gene>
    <name evidence="8" type="ORF">FJTKL_03420</name>
</gene>
<evidence type="ECO:0000256" key="3">
    <source>
        <dbReference type="SAM" id="MobiDB-lite"/>
    </source>
</evidence>
<dbReference type="PROSITE" id="PS00455">
    <property type="entry name" value="AMP_BINDING"/>
    <property type="match status" value="1"/>
</dbReference>
<dbReference type="Pfam" id="PF00501">
    <property type="entry name" value="AMP-binding"/>
    <property type="match status" value="1"/>
</dbReference>
<dbReference type="InterPro" id="IPR013120">
    <property type="entry name" value="FAR_NAD-bd"/>
</dbReference>
<feature type="region of interest" description="Disordered" evidence="3">
    <location>
        <begin position="1"/>
        <end position="22"/>
    </location>
</feature>